<comment type="similarity">
    <text evidence="1">Belongs to the multicopper oxidase family.</text>
</comment>
<dbReference type="PANTHER" id="PTHR11709">
    <property type="entry name" value="MULTI-COPPER OXIDASE"/>
    <property type="match status" value="1"/>
</dbReference>
<evidence type="ECO:0000313" key="3">
    <source>
        <dbReference type="EMBL" id="KAH0536677.1"/>
    </source>
</evidence>
<accession>A0A9P8I3E3</accession>
<dbReference type="OrthoDB" id="2121828at2759"/>
<name>A0A9P8I3E3_9PEZI</name>
<dbReference type="Gene3D" id="2.60.40.420">
    <property type="entry name" value="Cupredoxins - blue copper proteins"/>
    <property type="match status" value="1"/>
</dbReference>
<dbReference type="SUPFAM" id="SSF49503">
    <property type="entry name" value="Cupredoxins"/>
    <property type="match status" value="1"/>
</dbReference>
<comment type="caution">
    <text evidence="3">The sequence shown here is derived from an EMBL/GenBank/DDBJ whole genome shotgun (WGS) entry which is preliminary data.</text>
</comment>
<feature type="domain" description="Plastocyanin-like" evidence="2">
    <location>
        <begin position="39"/>
        <end position="156"/>
    </location>
</feature>
<keyword evidence="4" id="KW-1185">Reference proteome</keyword>
<sequence>MLINQRYPGPTIEADWGDTISALKINGPTSMNYDADLGPVLITDWYHKDAFFLFHSELTSSLQSPDSNLTNGKGVYHCCSSKDSPVFDPKCTGNTSRHIAYFDQGKTYKLSIVSTAADMRFTFWIDRHNFSVVGTDFVPIHPYNTSPINVAIGKIADRTLDLGSLGLC</sequence>
<dbReference type="EMBL" id="JAGHQL010000187">
    <property type="protein sequence ID" value="KAH0536677.1"/>
    <property type="molecule type" value="Genomic_DNA"/>
</dbReference>
<evidence type="ECO:0000259" key="2">
    <source>
        <dbReference type="Pfam" id="PF00394"/>
    </source>
</evidence>
<organism evidence="3 4">
    <name type="scientific">Glutinoglossum americanum</name>
    <dbReference type="NCBI Taxonomy" id="1670608"/>
    <lineage>
        <taxon>Eukaryota</taxon>
        <taxon>Fungi</taxon>
        <taxon>Dikarya</taxon>
        <taxon>Ascomycota</taxon>
        <taxon>Pezizomycotina</taxon>
        <taxon>Geoglossomycetes</taxon>
        <taxon>Geoglossales</taxon>
        <taxon>Geoglossaceae</taxon>
        <taxon>Glutinoglossum</taxon>
    </lineage>
</organism>
<dbReference type="InterPro" id="IPR008972">
    <property type="entry name" value="Cupredoxin"/>
</dbReference>
<gene>
    <name evidence="3" type="ORF">FGG08_006472</name>
</gene>
<dbReference type="PANTHER" id="PTHR11709:SF414">
    <property type="entry name" value="ADR239WP"/>
    <property type="match status" value="1"/>
</dbReference>
<reference evidence="3" key="1">
    <citation type="submission" date="2021-03" db="EMBL/GenBank/DDBJ databases">
        <title>Comparative genomics and phylogenomic investigation of the class Geoglossomycetes provide insights into ecological specialization and systematics.</title>
        <authorList>
            <person name="Melie T."/>
            <person name="Pirro S."/>
            <person name="Miller A.N."/>
            <person name="Quandt A."/>
        </authorList>
    </citation>
    <scope>NUCLEOTIDE SEQUENCE</scope>
    <source>
        <strain evidence="3">GBOQ0MN5Z8</strain>
    </source>
</reference>
<protein>
    <recommendedName>
        <fullName evidence="2">Plastocyanin-like domain-containing protein</fullName>
    </recommendedName>
</protein>
<evidence type="ECO:0000313" key="4">
    <source>
        <dbReference type="Proteomes" id="UP000698800"/>
    </source>
</evidence>
<dbReference type="Proteomes" id="UP000698800">
    <property type="component" value="Unassembled WGS sequence"/>
</dbReference>
<dbReference type="AlphaFoldDB" id="A0A9P8I3E3"/>
<dbReference type="InterPro" id="IPR045087">
    <property type="entry name" value="Cu-oxidase_fam"/>
</dbReference>
<dbReference type="InterPro" id="IPR001117">
    <property type="entry name" value="Cu-oxidase_2nd"/>
</dbReference>
<dbReference type="Pfam" id="PF00394">
    <property type="entry name" value="Cu-oxidase"/>
    <property type="match status" value="1"/>
</dbReference>
<dbReference type="GO" id="GO:0016491">
    <property type="term" value="F:oxidoreductase activity"/>
    <property type="evidence" value="ECO:0007669"/>
    <property type="project" value="TreeGrafter"/>
</dbReference>
<evidence type="ECO:0000256" key="1">
    <source>
        <dbReference type="ARBA" id="ARBA00010609"/>
    </source>
</evidence>
<proteinExistence type="inferred from homology"/>